<dbReference type="InParanoid" id="A0A067QJS0"/>
<accession>A0A067QJS0</accession>
<dbReference type="EMBL" id="KK853256">
    <property type="protein sequence ID" value="KDR09262.1"/>
    <property type="molecule type" value="Genomic_DNA"/>
</dbReference>
<evidence type="ECO:0000313" key="1">
    <source>
        <dbReference type="EMBL" id="KDR09262.1"/>
    </source>
</evidence>
<name>A0A067QJS0_ZOONE</name>
<evidence type="ECO:0000313" key="2">
    <source>
        <dbReference type="Proteomes" id="UP000027135"/>
    </source>
</evidence>
<proteinExistence type="predicted"/>
<protein>
    <submittedName>
        <fullName evidence="1">Uncharacterized protein</fullName>
    </submittedName>
</protein>
<sequence length="120" mass="14099">MHCAVNRRVRQTSSFVSKVVVKMFRSYKSEPKWQFFVKFLYPLSSYAIHTDRRSEGFEYALHRTANVPKIDDVDDDNGHKWCYRAFCWPAAQISSFLVSVAFFPSPSKLERITCSCLFRE</sequence>
<keyword evidence="2" id="KW-1185">Reference proteome</keyword>
<gene>
    <name evidence="1" type="ORF">L798_00928</name>
</gene>
<dbReference type="Proteomes" id="UP000027135">
    <property type="component" value="Unassembled WGS sequence"/>
</dbReference>
<organism evidence="1 2">
    <name type="scientific">Zootermopsis nevadensis</name>
    <name type="common">Dampwood termite</name>
    <dbReference type="NCBI Taxonomy" id="136037"/>
    <lineage>
        <taxon>Eukaryota</taxon>
        <taxon>Metazoa</taxon>
        <taxon>Ecdysozoa</taxon>
        <taxon>Arthropoda</taxon>
        <taxon>Hexapoda</taxon>
        <taxon>Insecta</taxon>
        <taxon>Pterygota</taxon>
        <taxon>Neoptera</taxon>
        <taxon>Polyneoptera</taxon>
        <taxon>Dictyoptera</taxon>
        <taxon>Blattodea</taxon>
        <taxon>Blattoidea</taxon>
        <taxon>Termitoidae</taxon>
        <taxon>Termopsidae</taxon>
        <taxon>Zootermopsis</taxon>
    </lineage>
</organism>
<dbReference type="AlphaFoldDB" id="A0A067QJS0"/>
<reference evidence="1 2" key="1">
    <citation type="journal article" date="2014" name="Nat. Commun.">
        <title>Molecular traces of alternative social organization in a termite genome.</title>
        <authorList>
            <person name="Terrapon N."/>
            <person name="Li C."/>
            <person name="Robertson H.M."/>
            <person name="Ji L."/>
            <person name="Meng X."/>
            <person name="Booth W."/>
            <person name="Chen Z."/>
            <person name="Childers C.P."/>
            <person name="Glastad K.M."/>
            <person name="Gokhale K."/>
            <person name="Gowin J."/>
            <person name="Gronenberg W."/>
            <person name="Hermansen R.A."/>
            <person name="Hu H."/>
            <person name="Hunt B.G."/>
            <person name="Huylmans A.K."/>
            <person name="Khalil S.M."/>
            <person name="Mitchell R.D."/>
            <person name="Munoz-Torres M.C."/>
            <person name="Mustard J.A."/>
            <person name="Pan H."/>
            <person name="Reese J.T."/>
            <person name="Scharf M.E."/>
            <person name="Sun F."/>
            <person name="Vogel H."/>
            <person name="Xiao J."/>
            <person name="Yang W."/>
            <person name="Yang Z."/>
            <person name="Yang Z."/>
            <person name="Zhou J."/>
            <person name="Zhu J."/>
            <person name="Brent C.S."/>
            <person name="Elsik C.G."/>
            <person name="Goodisman M.A."/>
            <person name="Liberles D.A."/>
            <person name="Roe R.M."/>
            <person name="Vargo E.L."/>
            <person name="Vilcinskas A."/>
            <person name="Wang J."/>
            <person name="Bornberg-Bauer E."/>
            <person name="Korb J."/>
            <person name="Zhang G."/>
            <person name="Liebig J."/>
        </authorList>
    </citation>
    <scope>NUCLEOTIDE SEQUENCE [LARGE SCALE GENOMIC DNA]</scope>
    <source>
        <tissue evidence="1">Whole organism</tissue>
    </source>
</reference>